<evidence type="ECO:0000256" key="4">
    <source>
        <dbReference type="ARBA" id="ARBA00022692"/>
    </source>
</evidence>
<evidence type="ECO:0000256" key="3">
    <source>
        <dbReference type="ARBA" id="ARBA00022475"/>
    </source>
</evidence>
<keyword evidence="11 12" id="KW-0807">Transducer</keyword>
<evidence type="ECO:0000256" key="5">
    <source>
        <dbReference type="ARBA" id="ARBA00022989"/>
    </source>
</evidence>
<evidence type="ECO:0000256" key="2">
    <source>
        <dbReference type="ARBA" id="ARBA00010663"/>
    </source>
</evidence>
<evidence type="ECO:0000256" key="7">
    <source>
        <dbReference type="ARBA" id="ARBA00023136"/>
    </source>
</evidence>
<dbReference type="GO" id="GO:0005886">
    <property type="term" value="C:plasma membrane"/>
    <property type="evidence" value="ECO:0007669"/>
    <property type="project" value="UniProtKB-SubCell"/>
</dbReference>
<sequence length="448" mass="51460">MDSKSFLRMNETYEDFYNRCNNISNFDCSEEEMLWWLMGSRRLPLTEIVPISVVLVVIFLTGVVGNVCVCVVIVRNPGLHTATNYYLFSLAVSDLLLLLFGLPNDLAVYWHQYPYSLGLVFCKLRAFISEAYSATYVSVLTISAFSLERYLAICHPLHLYAMAGLTRASRIVVVLWVVAFISASPFAVYSDISYREYPPNSGNISLDSAFCSLTASSPLLEISSIFFFFVPAILILCLYITMGIHIRYFELQISLNLHFTLMTSFVTLVEYITYKINGTGRIICAVFILVAVVIAFFVCWAPFHFQRLFFIYGYDHPQFNVINEHLFNVAGALYYVSATVNPILYNVMSARYRMAFHETLLCKHRPDRSNFDYTRRETTMSSTYRNRSSFYKEPMSQTTRISTSKVDYVKDESPFSIETKIDENTIFYFPNGTDHVQEANHNDCHNIP</sequence>
<feature type="transmembrane region" description="Helical" evidence="13">
    <location>
        <begin position="168"/>
        <end position="189"/>
    </location>
</feature>
<dbReference type="OrthoDB" id="5962705at2759"/>
<keyword evidence="6 12" id="KW-0297">G-protein coupled receptor</keyword>
<keyword evidence="3" id="KW-1003">Cell membrane</keyword>
<feature type="transmembrane region" description="Helical" evidence="13">
    <location>
        <begin position="48"/>
        <end position="73"/>
    </location>
</feature>
<dbReference type="AlphaFoldDB" id="A0A8S4RQH4"/>
<keyword evidence="7 13" id="KW-0472">Membrane</keyword>
<dbReference type="Proteomes" id="UP000838756">
    <property type="component" value="Unassembled WGS sequence"/>
</dbReference>
<feature type="transmembrane region" description="Helical" evidence="13">
    <location>
        <begin position="222"/>
        <end position="241"/>
    </location>
</feature>
<feature type="domain" description="G-protein coupled receptors family 1 profile" evidence="14">
    <location>
        <begin position="65"/>
        <end position="345"/>
    </location>
</feature>
<name>A0A8S4RQH4_9NEOP</name>
<dbReference type="GO" id="GO:0001607">
    <property type="term" value="F:neuromedin U receptor activity"/>
    <property type="evidence" value="ECO:0007669"/>
    <property type="project" value="InterPro"/>
</dbReference>
<comment type="similarity">
    <text evidence="2 12">Belongs to the G-protein coupled receptor 1 family.</text>
</comment>
<organism evidence="15 16">
    <name type="scientific">Pararge aegeria aegeria</name>
    <dbReference type="NCBI Taxonomy" id="348720"/>
    <lineage>
        <taxon>Eukaryota</taxon>
        <taxon>Metazoa</taxon>
        <taxon>Ecdysozoa</taxon>
        <taxon>Arthropoda</taxon>
        <taxon>Hexapoda</taxon>
        <taxon>Insecta</taxon>
        <taxon>Pterygota</taxon>
        <taxon>Neoptera</taxon>
        <taxon>Endopterygota</taxon>
        <taxon>Lepidoptera</taxon>
        <taxon>Glossata</taxon>
        <taxon>Ditrysia</taxon>
        <taxon>Papilionoidea</taxon>
        <taxon>Nymphalidae</taxon>
        <taxon>Satyrinae</taxon>
        <taxon>Satyrini</taxon>
        <taxon>Parargina</taxon>
        <taxon>Pararge</taxon>
    </lineage>
</organism>
<protein>
    <submittedName>
        <fullName evidence="15">Jg17347 protein</fullName>
    </submittedName>
</protein>
<dbReference type="InterPro" id="IPR000276">
    <property type="entry name" value="GPCR_Rhodpsn"/>
</dbReference>
<accession>A0A8S4RQH4</accession>
<keyword evidence="10" id="KW-0325">Glycoprotein</keyword>
<evidence type="ECO:0000256" key="1">
    <source>
        <dbReference type="ARBA" id="ARBA00004651"/>
    </source>
</evidence>
<gene>
    <name evidence="15" type="primary">jg17347</name>
    <name evidence="15" type="ORF">PAEG_LOCUS16943</name>
</gene>
<evidence type="ECO:0000256" key="8">
    <source>
        <dbReference type="ARBA" id="ARBA00023157"/>
    </source>
</evidence>
<evidence type="ECO:0000256" key="10">
    <source>
        <dbReference type="ARBA" id="ARBA00023180"/>
    </source>
</evidence>
<dbReference type="PANTHER" id="PTHR24243">
    <property type="entry name" value="G-PROTEIN COUPLED RECEPTOR"/>
    <property type="match status" value="1"/>
</dbReference>
<evidence type="ECO:0000256" key="9">
    <source>
        <dbReference type="ARBA" id="ARBA00023170"/>
    </source>
</evidence>
<keyword evidence="16" id="KW-1185">Reference proteome</keyword>
<comment type="caution">
    <text evidence="15">The sequence shown here is derived from an EMBL/GenBank/DDBJ whole genome shotgun (WGS) entry which is preliminary data.</text>
</comment>
<keyword evidence="8" id="KW-1015">Disulfide bond</keyword>
<feature type="transmembrane region" description="Helical" evidence="13">
    <location>
        <begin position="124"/>
        <end position="147"/>
    </location>
</feature>
<dbReference type="PRINTS" id="PR00237">
    <property type="entry name" value="GPCRRHODOPSN"/>
</dbReference>
<keyword evidence="5 13" id="KW-1133">Transmembrane helix</keyword>
<evidence type="ECO:0000256" key="6">
    <source>
        <dbReference type="ARBA" id="ARBA00023040"/>
    </source>
</evidence>
<reference evidence="15" key="1">
    <citation type="submission" date="2022-03" db="EMBL/GenBank/DDBJ databases">
        <authorList>
            <person name="Lindestad O."/>
        </authorList>
    </citation>
    <scope>NUCLEOTIDE SEQUENCE</scope>
</reference>
<dbReference type="PROSITE" id="PS00237">
    <property type="entry name" value="G_PROTEIN_RECEP_F1_1"/>
    <property type="match status" value="1"/>
</dbReference>
<dbReference type="PROSITE" id="PS50262">
    <property type="entry name" value="G_PROTEIN_RECEP_F1_2"/>
    <property type="match status" value="1"/>
</dbReference>
<dbReference type="InterPro" id="IPR005390">
    <property type="entry name" value="NeuromedU_rcpt"/>
</dbReference>
<dbReference type="PRINTS" id="PR01565">
    <property type="entry name" value="NEUROMEDINUR"/>
</dbReference>
<keyword evidence="4 12" id="KW-0812">Transmembrane</keyword>
<dbReference type="SUPFAM" id="SSF81321">
    <property type="entry name" value="Family A G protein-coupled receptor-like"/>
    <property type="match status" value="1"/>
</dbReference>
<evidence type="ECO:0000256" key="11">
    <source>
        <dbReference type="ARBA" id="ARBA00023224"/>
    </source>
</evidence>
<evidence type="ECO:0000256" key="13">
    <source>
        <dbReference type="SAM" id="Phobius"/>
    </source>
</evidence>
<evidence type="ECO:0000313" key="16">
    <source>
        <dbReference type="Proteomes" id="UP000838756"/>
    </source>
</evidence>
<dbReference type="Gene3D" id="1.20.1070.10">
    <property type="entry name" value="Rhodopsin 7-helix transmembrane proteins"/>
    <property type="match status" value="1"/>
</dbReference>
<feature type="transmembrane region" description="Helical" evidence="13">
    <location>
        <begin position="85"/>
        <end position="104"/>
    </location>
</feature>
<evidence type="ECO:0000313" key="15">
    <source>
        <dbReference type="EMBL" id="CAH2240351.1"/>
    </source>
</evidence>
<keyword evidence="9 12" id="KW-0675">Receptor</keyword>
<comment type="subcellular location">
    <subcellularLocation>
        <location evidence="1">Cell membrane</location>
        <topology evidence="1">Multi-pass membrane protein</topology>
    </subcellularLocation>
</comment>
<dbReference type="InterPro" id="IPR017452">
    <property type="entry name" value="GPCR_Rhodpsn_7TM"/>
</dbReference>
<feature type="transmembrane region" description="Helical" evidence="13">
    <location>
        <begin position="280"/>
        <end position="303"/>
    </location>
</feature>
<dbReference type="PANTHER" id="PTHR24243:SF107">
    <property type="entry name" value="NEUROPEPTIDES CAPA RECEPTOR"/>
    <property type="match status" value="1"/>
</dbReference>
<evidence type="ECO:0000259" key="14">
    <source>
        <dbReference type="PROSITE" id="PS50262"/>
    </source>
</evidence>
<dbReference type="EMBL" id="CAKXAJ010025496">
    <property type="protein sequence ID" value="CAH2240351.1"/>
    <property type="molecule type" value="Genomic_DNA"/>
</dbReference>
<proteinExistence type="inferred from homology"/>
<evidence type="ECO:0000256" key="12">
    <source>
        <dbReference type="RuleBase" id="RU000688"/>
    </source>
</evidence>
<dbReference type="Pfam" id="PF00001">
    <property type="entry name" value="7tm_1"/>
    <property type="match status" value="1"/>
</dbReference>